<sequence>MGVRLIVEVMDHWSDFGLTSGERSDLVVIAENANDATRETYGSIHAPYILHRAGDKSAGAWKNAIGKLMKKGVLEHVVRDGRVMSGGWGQTAQYRIPHLCPRKGHDGLWGQCARPTQGHPSGDPVDSQEGQQGHLSGDPKGHSSGDPQGHLSGDPFPSVPSQSPHPPSPEAQRSPKGRQSKKKAKFDPILFIAEQTGLAQDIAERFLAELHRKHEIDREEGFLRHLADNGDLGRQAQRWRTRTTPRDTGTCAFHRTALPCASCIGDIRAGDPEIPLRLLAQYGPENRPDLAHHLMKEAS</sequence>
<dbReference type="EMBL" id="QEIN01000063">
    <property type="protein sequence ID" value="RCV59321.1"/>
    <property type="molecule type" value="Genomic_DNA"/>
</dbReference>
<feature type="region of interest" description="Disordered" evidence="1">
    <location>
        <begin position="110"/>
        <end position="183"/>
    </location>
</feature>
<evidence type="ECO:0000256" key="1">
    <source>
        <dbReference type="SAM" id="MobiDB-lite"/>
    </source>
</evidence>
<organism evidence="2 3">
    <name type="scientific">Marinitenerispora sediminis</name>
    <dbReference type="NCBI Taxonomy" id="1931232"/>
    <lineage>
        <taxon>Bacteria</taxon>
        <taxon>Bacillati</taxon>
        <taxon>Actinomycetota</taxon>
        <taxon>Actinomycetes</taxon>
        <taxon>Streptosporangiales</taxon>
        <taxon>Nocardiopsidaceae</taxon>
        <taxon>Marinitenerispora</taxon>
    </lineage>
</organism>
<dbReference type="Proteomes" id="UP000253318">
    <property type="component" value="Unassembled WGS sequence"/>
</dbReference>
<dbReference type="AlphaFoldDB" id="A0A368T9R4"/>
<keyword evidence="3" id="KW-1185">Reference proteome</keyword>
<protein>
    <submittedName>
        <fullName evidence="2">Uncharacterized protein</fullName>
    </submittedName>
</protein>
<gene>
    <name evidence="2" type="ORF">DEF24_10135</name>
</gene>
<reference evidence="2 3" key="1">
    <citation type="submission" date="2018-04" db="EMBL/GenBank/DDBJ databases">
        <title>Novel actinobacteria from marine sediment.</title>
        <authorList>
            <person name="Ng Z.Y."/>
            <person name="Tan G.Y.A."/>
        </authorList>
    </citation>
    <scope>NUCLEOTIDE SEQUENCE [LARGE SCALE GENOMIC DNA]</scope>
    <source>
        <strain evidence="2 3">TPS81</strain>
    </source>
</reference>
<accession>A0A368T9R4</accession>
<name>A0A368T9R4_9ACTN</name>
<evidence type="ECO:0000313" key="3">
    <source>
        <dbReference type="Proteomes" id="UP000253318"/>
    </source>
</evidence>
<comment type="caution">
    <text evidence="2">The sequence shown here is derived from an EMBL/GenBank/DDBJ whole genome shotgun (WGS) entry which is preliminary data.</text>
</comment>
<proteinExistence type="predicted"/>
<evidence type="ECO:0000313" key="2">
    <source>
        <dbReference type="EMBL" id="RCV59321.1"/>
    </source>
</evidence>